<dbReference type="EMBL" id="JBBNFP010000022">
    <property type="protein sequence ID" value="MEQ2486766.1"/>
    <property type="molecule type" value="Genomic_DNA"/>
</dbReference>
<dbReference type="SUPFAM" id="SSF46689">
    <property type="entry name" value="Homeodomain-like"/>
    <property type="match status" value="1"/>
</dbReference>
<organism evidence="5 6">
    <name type="scientific">Hallella faecis</name>
    <dbReference type="NCBI Taxonomy" id="2841596"/>
    <lineage>
        <taxon>Bacteria</taxon>
        <taxon>Pseudomonadati</taxon>
        <taxon>Bacteroidota</taxon>
        <taxon>Bacteroidia</taxon>
        <taxon>Bacteroidales</taxon>
        <taxon>Prevotellaceae</taxon>
        <taxon>Hallella</taxon>
    </lineage>
</organism>
<dbReference type="InterPro" id="IPR018062">
    <property type="entry name" value="HTH_AraC-typ_CS"/>
</dbReference>
<evidence type="ECO:0000313" key="5">
    <source>
        <dbReference type="EMBL" id="MEQ2486766.1"/>
    </source>
</evidence>
<protein>
    <submittedName>
        <fullName evidence="5">Helix-turn-helix transcriptional regulator</fullName>
    </submittedName>
</protein>
<evidence type="ECO:0000256" key="2">
    <source>
        <dbReference type="ARBA" id="ARBA00023125"/>
    </source>
</evidence>
<keyword evidence="6" id="KW-1185">Reference proteome</keyword>
<dbReference type="InterPro" id="IPR018060">
    <property type="entry name" value="HTH_AraC"/>
</dbReference>
<dbReference type="PROSITE" id="PS00041">
    <property type="entry name" value="HTH_ARAC_FAMILY_1"/>
    <property type="match status" value="1"/>
</dbReference>
<comment type="caution">
    <text evidence="5">The sequence shown here is derived from an EMBL/GenBank/DDBJ whole genome shotgun (WGS) entry which is preliminary data.</text>
</comment>
<keyword evidence="2" id="KW-0238">DNA-binding</keyword>
<dbReference type="PANTHER" id="PTHR43280">
    <property type="entry name" value="ARAC-FAMILY TRANSCRIPTIONAL REGULATOR"/>
    <property type="match status" value="1"/>
</dbReference>
<dbReference type="PROSITE" id="PS01124">
    <property type="entry name" value="HTH_ARAC_FAMILY_2"/>
    <property type="match status" value="1"/>
</dbReference>
<dbReference type="RefSeq" id="WP_215759872.1">
    <property type="nucleotide sequence ID" value="NZ_JAHKBE010000022.1"/>
</dbReference>
<dbReference type="InterPro" id="IPR009057">
    <property type="entry name" value="Homeodomain-like_sf"/>
</dbReference>
<dbReference type="Proteomes" id="UP001487296">
    <property type="component" value="Unassembled WGS sequence"/>
</dbReference>
<name>A0ABV1FQS3_9BACT</name>
<dbReference type="SMART" id="SM00342">
    <property type="entry name" value="HTH_ARAC"/>
    <property type="match status" value="1"/>
</dbReference>
<evidence type="ECO:0000256" key="1">
    <source>
        <dbReference type="ARBA" id="ARBA00023015"/>
    </source>
</evidence>
<dbReference type="Gene3D" id="1.10.10.60">
    <property type="entry name" value="Homeodomain-like"/>
    <property type="match status" value="1"/>
</dbReference>
<reference evidence="5 6" key="1">
    <citation type="submission" date="2024-04" db="EMBL/GenBank/DDBJ databases">
        <title>Human intestinal bacterial collection.</title>
        <authorList>
            <person name="Pauvert C."/>
            <person name="Hitch T.C.A."/>
            <person name="Clavel T."/>
        </authorList>
    </citation>
    <scope>NUCLEOTIDE SEQUENCE [LARGE SCALE GENOMIC DNA]</scope>
    <source>
        <strain evidence="5 6">CLA-AA-H145</strain>
    </source>
</reference>
<gene>
    <name evidence="5" type="ORF">AAAT34_06820</name>
</gene>
<evidence type="ECO:0000259" key="4">
    <source>
        <dbReference type="PROSITE" id="PS01124"/>
    </source>
</evidence>
<keyword evidence="3" id="KW-0804">Transcription</keyword>
<feature type="domain" description="HTH araC/xylS-type" evidence="4">
    <location>
        <begin position="195"/>
        <end position="295"/>
    </location>
</feature>
<sequence>MQEVYFNTVQEFNDFYHLDTLHPLVSVVRFDKPRTLEEVTCHYGLYALFLKENKGCKLSYGRTKYDFDEMTVTSFAPGQVIHVEPNPDVSVPKWTAIVFHPDLLSRTSLGKRIGRYEFFDYTSNEALHLSCGEIDIFRGVLSMIQQELKRSIDKHSRELIVSNSELLLNYCLRFYDRQFITREEINHSVVRKFTTLLDQYIANQAQHEGFPSVAYFADKCCYSPKYFGELVKTETGRTAKDLINDRVLRAALQLLNDETLSVKMVSQQLGFEYPQHFVRFFKAKTGQTPSGYRKIV</sequence>
<dbReference type="PANTHER" id="PTHR43280:SF32">
    <property type="entry name" value="TRANSCRIPTIONAL REGULATORY PROTEIN"/>
    <property type="match status" value="1"/>
</dbReference>
<dbReference type="Pfam" id="PF12833">
    <property type="entry name" value="HTH_18"/>
    <property type="match status" value="1"/>
</dbReference>
<evidence type="ECO:0000256" key="3">
    <source>
        <dbReference type="ARBA" id="ARBA00023163"/>
    </source>
</evidence>
<evidence type="ECO:0000313" key="6">
    <source>
        <dbReference type="Proteomes" id="UP001487296"/>
    </source>
</evidence>
<keyword evidence="1" id="KW-0805">Transcription regulation</keyword>
<proteinExistence type="predicted"/>
<accession>A0ABV1FQS3</accession>